<organism evidence="3 4">
    <name type="scientific">Oryza rufipogon</name>
    <name type="common">Brownbeard rice</name>
    <name type="synonym">Asian wild rice</name>
    <dbReference type="NCBI Taxonomy" id="4529"/>
    <lineage>
        <taxon>Eukaryota</taxon>
        <taxon>Viridiplantae</taxon>
        <taxon>Streptophyta</taxon>
        <taxon>Embryophyta</taxon>
        <taxon>Tracheophyta</taxon>
        <taxon>Spermatophyta</taxon>
        <taxon>Magnoliopsida</taxon>
        <taxon>Liliopsida</taxon>
        <taxon>Poales</taxon>
        <taxon>Poaceae</taxon>
        <taxon>BOP clade</taxon>
        <taxon>Oryzoideae</taxon>
        <taxon>Oryzeae</taxon>
        <taxon>Oryzinae</taxon>
        <taxon>Oryza</taxon>
    </lineage>
</organism>
<proteinExistence type="predicted"/>
<dbReference type="InterPro" id="IPR038974">
    <property type="entry name" value="CIF1/2"/>
</dbReference>
<dbReference type="EnsemblPlants" id="ORUFI01G11060.2">
    <property type="protein sequence ID" value="ORUFI01G11060.2"/>
    <property type="gene ID" value="ORUFI01G11060"/>
</dbReference>
<feature type="chain" id="PRO_5011032615" evidence="2">
    <location>
        <begin position="27"/>
        <end position="95"/>
    </location>
</feature>
<dbReference type="Gramene" id="ORUFI01G11060.1">
    <property type="protein sequence ID" value="ORUFI01G11060.1"/>
    <property type="gene ID" value="ORUFI01G11060"/>
</dbReference>
<dbReference type="Proteomes" id="UP000008022">
    <property type="component" value="Unassembled WGS sequence"/>
</dbReference>
<dbReference type="EnsemblPlants" id="ORUFI01G11060.1">
    <property type="protein sequence ID" value="ORUFI01G11060.1"/>
    <property type="gene ID" value="ORUFI01G11060"/>
</dbReference>
<keyword evidence="4" id="KW-1185">Reference proteome</keyword>
<protein>
    <submittedName>
        <fullName evidence="3">Uncharacterized protein</fullName>
    </submittedName>
</protein>
<accession>A0A0E0MU83</accession>
<dbReference type="eggNOG" id="ENOG502R7TB">
    <property type="taxonomic scope" value="Eukaryota"/>
</dbReference>
<dbReference type="Gramene" id="ORUFI01G11060.2">
    <property type="protein sequence ID" value="ORUFI01G11060.2"/>
    <property type="gene ID" value="ORUFI01G11060"/>
</dbReference>
<reference evidence="4" key="1">
    <citation type="submission" date="2013-06" db="EMBL/GenBank/DDBJ databases">
        <authorList>
            <person name="Zhao Q."/>
        </authorList>
    </citation>
    <scope>NUCLEOTIDE SEQUENCE</scope>
    <source>
        <strain evidence="4">cv. W1943</strain>
    </source>
</reference>
<evidence type="ECO:0000313" key="3">
    <source>
        <dbReference type="EnsemblPlants" id="ORUFI01G11060.2"/>
    </source>
</evidence>
<keyword evidence="2" id="KW-0732">Signal</keyword>
<evidence type="ECO:0000313" key="4">
    <source>
        <dbReference type="Proteomes" id="UP000008022"/>
    </source>
</evidence>
<dbReference type="HOGENOM" id="CLU_173636_1_0_1"/>
<feature type="signal peptide" evidence="2">
    <location>
        <begin position="1"/>
        <end position="26"/>
    </location>
</feature>
<evidence type="ECO:0000256" key="2">
    <source>
        <dbReference type="SAM" id="SignalP"/>
    </source>
</evidence>
<sequence>MGAVKRSSFLLVVVVVFALLLLTSMAAGGRKMLINKHQVQSMETSDDESMHQGQEDDEMLAMVHERILRQVKTNDYGTYDPTPTMAKPHAKEIPN</sequence>
<dbReference type="AlphaFoldDB" id="A0A0E0MU83"/>
<dbReference type="OMA" id="LVMVHER"/>
<feature type="region of interest" description="Disordered" evidence="1">
    <location>
        <begin position="73"/>
        <end position="95"/>
    </location>
</feature>
<dbReference type="PANTHER" id="PTHR35290:SF1">
    <property type="entry name" value="OS01G0260800 PROTEIN"/>
    <property type="match status" value="1"/>
</dbReference>
<reference evidence="3" key="2">
    <citation type="submission" date="2015-06" db="UniProtKB">
        <authorList>
            <consortium name="EnsemblPlants"/>
        </authorList>
    </citation>
    <scope>IDENTIFICATION</scope>
</reference>
<name>A0A0E0MU83_ORYRU</name>
<evidence type="ECO:0000256" key="1">
    <source>
        <dbReference type="SAM" id="MobiDB-lite"/>
    </source>
</evidence>
<dbReference type="PANTHER" id="PTHR35290">
    <property type="entry name" value="PROTEIN CASPARIAN STRIP INTEGRITY FACTOR 1-RELATED"/>
    <property type="match status" value="1"/>
</dbReference>